<dbReference type="KEGG" id="upl:DSM104440_00264"/>
<gene>
    <name evidence="2" type="ORF">DSM104440_00264</name>
</gene>
<reference evidence="2 3" key="1">
    <citation type="submission" date="2020-04" db="EMBL/GenBank/DDBJ databases">
        <title>Usitatibacter rugosus gen. nov., sp. nov. and Usitatibacter palustris sp. nov., novel members of Usitatibacteraceae fam. nov. within the order Nitrosomonadales isolated from soil.</title>
        <authorList>
            <person name="Huber K.J."/>
            <person name="Neumann-Schaal M."/>
            <person name="Geppert A."/>
            <person name="Luckner M."/>
            <person name="Wanner G."/>
            <person name="Overmann J."/>
        </authorList>
    </citation>
    <scope>NUCLEOTIDE SEQUENCE [LARGE SCALE GENOMIC DNA]</scope>
    <source>
        <strain evidence="2 3">Swamp67</strain>
    </source>
</reference>
<keyword evidence="1" id="KW-0812">Transmembrane</keyword>
<keyword evidence="3" id="KW-1185">Reference proteome</keyword>
<feature type="transmembrane region" description="Helical" evidence="1">
    <location>
        <begin position="7"/>
        <end position="24"/>
    </location>
</feature>
<evidence type="ECO:0000256" key="1">
    <source>
        <dbReference type="SAM" id="Phobius"/>
    </source>
</evidence>
<organism evidence="2 3">
    <name type="scientific">Usitatibacter palustris</name>
    <dbReference type="NCBI Taxonomy" id="2732487"/>
    <lineage>
        <taxon>Bacteria</taxon>
        <taxon>Pseudomonadati</taxon>
        <taxon>Pseudomonadota</taxon>
        <taxon>Betaproteobacteria</taxon>
        <taxon>Nitrosomonadales</taxon>
        <taxon>Usitatibacteraceae</taxon>
        <taxon>Usitatibacter</taxon>
    </lineage>
</organism>
<keyword evidence="1" id="KW-1133">Transmembrane helix</keyword>
<sequence>MKYWLGIGLVFVMQVIVTYVTAIIPTNGSFLGLGNMLLGVMGIPITALGNWALIKSKPEKSTAQHVIRSFFIGLLLPAAQVGIVILWKVTGI</sequence>
<dbReference type="AlphaFoldDB" id="A0A6M4H1Z6"/>
<feature type="transmembrane region" description="Helical" evidence="1">
    <location>
        <begin position="66"/>
        <end position="87"/>
    </location>
</feature>
<proteinExistence type="predicted"/>
<keyword evidence="1" id="KW-0472">Membrane</keyword>
<dbReference type="InParanoid" id="A0A6M4H1Z6"/>
<feature type="transmembrane region" description="Helical" evidence="1">
    <location>
        <begin position="30"/>
        <end position="54"/>
    </location>
</feature>
<dbReference type="EMBL" id="CP053073">
    <property type="protein sequence ID" value="QJR13480.1"/>
    <property type="molecule type" value="Genomic_DNA"/>
</dbReference>
<dbReference type="RefSeq" id="WP_171160067.1">
    <property type="nucleotide sequence ID" value="NZ_CP053073.1"/>
</dbReference>
<accession>A0A6M4H1Z6</accession>
<evidence type="ECO:0000313" key="3">
    <source>
        <dbReference type="Proteomes" id="UP000503096"/>
    </source>
</evidence>
<dbReference type="Proteomes" id="UP000503096">
    <property type="component" value="Chromosome"/>
</dbReference>
<name>A0A6M4H1Z6_9PROT</name>
<protein>
    <submittedName>
        <fullName evidence="2">Uncharacterized protein</fullName>
    </submittedName>
</protein>
<evidence type="ECO:0000313" key="2">
    <source>
        <dbReference type="EMBL" id="QJR13480.1"/>
    </source>
</evidence>